<evidence type="ECO:0000313" key="3">
    <source>
        <dbReference type="EMBL" id="KUK76174.1"/>
    </source>
</evidence>
<reference evidence="4" key="1">
    <citation type="journal article" date="2015" name="MBio">
        <title>Genome-Resolved Metagenomic Analysis Reveals Roles for Candidate Phyla and Other Microbial Community Members in Biogeochemical Transformations in Oil Reservoirs.</title>
        <authorList>
            <person name="Hu P."/>
            <person name="Tom L."/>
            <person name="Singh A."/>
            <person name="Thomas B.C."/>
            <person name="Baker B.J."/>
            <person name="Piceno Y.M."/>
            <person name="Andersen G.L."/>
            <person name="Banfield J.F."/>
        </authorList>
    </citation>
    <scope>NUCLEOTIDE SEQUENCE [LARGE SCALE GENOMIC DNA]</scope>
</reference>
<dbReference type="InterPro" id="IPR020845">
    <property type="entry name" value="AMP-binding_CS"/>
</dbReference>
<accession>A0A101HFY5</accession>
<evidence type="ECO:0000259" key="2">
    <source>
        <dbReference type="Pfam" id="PF13193"/>
    </source>
</evidence>
<evidence type="ECO:0000313" key="4">
    <source>
        <dbReference type="Proteomes" id="UP000053904"/>
    </source>
</evidence>
<evidence type="ECO:0000259" key="1">
    <source>
        <dbReference type="Pfam" id="PF00501"/>
    </source>
</evidence>
<dbReference type="InterPro" id="IPR025110">
    <property type="entry name" value="AMP-bd_C"/>
</dbReference>
<dbReference type="PATRIC" id="fig|1641389.3.peg.1271"/>
<dbReference type="InterPro" id="IPR045851">
    <property type="entry name" value="AMP-bd_C_sf"/>
</dbReference>
<dbReference type="Gene3D" id="3.40.50.12780">
    <property type="entry name" value="N-terminal domain of ligase-like"/>
    <property type="match status" value="1"/>
</dbReference>
<name>A0A101HFY5_9BACT</name>
<dbReference type="AlphaFoldDB" id="A0A101HFY5"/>
<dbReference type="PANTHER" id="PTHR45527:SF1">
    <property type="entry name" value="FATTY ACID SYNTHASE"/>
    <property type="match status" value="1"/>
</dbReference>
<feature type="domain" description="AMP-binding enzyme C-terminal" evidence="2">
    <location>
        <begin position="444"/>
        <end position="519"/>
    </location>
</feature>
<dbReference type="InterPro" id="IPR010071">
    <property type="entry name" value="AA_adenyl_dom"/>
</dbReference>
<dbReference type="Pfam" id="PF00501">
    <property type="entry name" value="AMP-binding"/>
    <property type="match status" value="1"/>
</dbReference>
<feature type="domain" description="AMP-dependent synthetase/ligase" evidence="1">
    <location>
        <begin position="9"/>
        <end position="386"/>
    </location>
</feature>
<dbReference type="GO" id="GO:0005737">
    <property type="term" value="C:cytoplasm"/>
    <property type="evidence" value="ECO:0007669"/>
    <property type="project" value="TreeGrafter"/>
</dbReference>
<protein>
    <submittedName>
        <fullName evidence="3">Iturin A synthetase C</fullName>
    </submittedName>
</protein>
<dbReference type="SUPFAM" id="SSF56801">
    <property type="entry name" value="Acetyl-CoA synthetase-like"/>
    <property type="match status" value="1"/>
</dbReference>
<dbReference type="PANTHER" id="PTHR45527">
    <property type="entry name" value="NONRIBOSOMAL PEPTIDE SYNTHETASE"/>
    <property type="match status" value="1"/>
</dbReference>
<dbReference type="GO" id="GO:0044550">
    <property type="term" value="P:secondary metabolite biosynthetic process"/>
    <property type="evidence" value="ECO:0007669"/>
    <property type="project" value="TreeGrafter"/>
</dbReference>
<dbReference type="Pfam" id="PF13193">
    <property type="entry name" value="AMP-binding_C"/>
    <property type="match status" value="1"/>
</dbReference>
<proteinExistence type="predicted"/>
<dbReference type="CDD" id="cd05930">
    <property type="entry name" value="A_NRPS"/>
    <property type="match status" value="1"/>
</dbReference>
<dbReference type="PROSITE" id="PS00455">
    <property type="entry name" value="AMP_BINDING"/>
    <property type="match status" value="1"/>
</dbReference>
<organism evidence="3 4">
    <name type="scientific">candidate division WS6 bacterium 34_10</name>
    <dbReference type="NCBI Taxonomy" id="1641389"/>
    <lineage>
        <taxon>Bacteria</taxon>
        <taxon>Candidatus Dojkabacteria</taxon>
    </lineage>
</organism>
<dbReference type="Gene3D" id="3.30.300.30">
    <property type="match status" value="1"/>
</dbReference>
<dbReference type="GO" id="GO:0043041">
    <property type="term" value="P:amino acid activation for nonribosomal peptide biosynthetic process"/>
    <property type="evidence" value="ECO:0007669"/>
    <property type="project" value="TreeGrafter"/>
</dbReference>
<dbReference type="GO" id="GO:0031177">
    <property type="term" value="F:phosphopantetheine binding"/>
    <property type="evidence" value="ECO:0007669"/>
    <property type="project" value="TreeGrafter"/>
</dbReference>
<dbReference type="InterPro" id="IPR042099">
    <property type="entry name" value="ANL_N_sf"/>
</dbReference>
<comment type="caution">
    <text evidence="3">The sequence shown here is derived from an EMBL/GenBank/DDBJ whole genome shotgun (WGS) entry which is preliminary data.</text>
</comment>
<gene>
    <name evidence="3" type="ORF">XD93_1067</name>
</gene>
<dbReference type="Proteomes" id="UP000053904">
    <property type="component" value="Unassembled WGS sequence"/>
</dbReference>
<dbReference type="NCBIfam" id="TIGR01733">
    <property type="entry name" value="AA-adenyl-dom"/>
    <property type="match status" value="1"/>
</dbReference>
<dbReference type="InterPro" id="IPR000873">
    <property type="entry name" value="AMP-dep_synth/lig_dom"/>
</dbReference>
<dbReference type="EMBL" id="LGGO01000194">
    <property type="protein sequence ID" value="KUK76174.1"/>
    <property type="molecule type" value="Genomic_DNA"/>
</dbReference>
<sequence length="530" mass="60518">MRYLLHDVFTESALKYPNRIAVKMEDGVSTTYKELNSLSNKFAHFLLSKKKDIRKEPFLGVIAPVTTTSIAAVLGILKIGGTYVPLDEYSPYERLSQIIKNTGLETIVIDSYWLNKHKDLLDLEEIDNVIIIGDRNKDCTVHNNDFYSLEEIKACNSSEIPKLNQVSDDLAYILHSSGSTGVPKGIMLTHRNARTFVDWMQKEFKLTKNDIVMSRAPFKFDLSVFDIFNTLNAGAKLVCFDWTKKRLGDQKHKDYVSLMEREEATILYTTPSTYITFLNRGGLAEAKLNLREVMYAGEPFPTPQLKKLQKALGRTRIANIYGPTETNIITYYWIDSLPEDDSPIPLGDVVEDTEIIVVSEDGTHICKPNEQGELWCRGGTVTMGYLGQEEKTKECLVESPFHKYPAYFWRTGDFGYRDDSGCLHYIGRRDHMVKVKGFRIELGEVEAAIAPFQNIDEFAVIAIPDEKYGNRLYCYFTTLKNQSIKKTTLKTFIKKKLPEYMIPYKFIELETMPKTSSGKIDRISLANGYL</sequence>